<dbReference type="PIRSF" id="PIRSF002786">
    <property type="entry name" value="XcpX"/>
    <property type="match status" value="1"/>
</dbReference>
<dbReference type="Proteomes" id="UP000199608">
    <property type="component" value="Unassembled WGS sequence"/>
</dbReference>
<evidence type="ECO:0000256" key="4">
    <source>
        <dbReference type="ARBA" id="ARBA00022475"/>
    </source>
</evidence>
<evidence type="ECO:0000256" key="2">
    <source>
        <dbReference type="ARBA" id="ARBA00007246"/>
    </source>
</evidence>
<evidence type="ECO:0000256" key="3">
    <source>
        <dbReference type="ARBA" id="ARBA00022448"/>
    </source>
</evidence>
<keyword evidence="4" id="KW-1003">Cell membrane</keyword>
<sequence length="380" mass="43212">MNRKILVNILKNENGVALLITLSIIAILLTISLELNRRVKIRTIAAQTGKTDYCLMEMAESGINVAKAALVKDANQNHIDSVQEEWSDTEVLDKIIHSLAFDEGDIKLKINDEMGKLQINALINNYPGHEVNQDQKQICETLLSFFISKDKSEDKRDPRQITNCLIDWLDDKDGDMITGISGAESSYYESLKTPYRCANREFFDLNELFFVKGISNNLLSKTENIDSLFFDQKDLKKELQLDDLFTVFGAEKNKNSKNKHYQFSGKININTAPIKVIAAILPFDKQDLAESISEYRLMKPDEESGYANDLSVKNWYAGIAGLTQKETEQIAKTVTYSSDIFSIESHALLKGRSLVLKSFVKRQKDKNGKWFCKTLRQQID</sequence>
<evidence type="ECO:0000256" key="8">
    <source>
        <dbReference type="ARBA" id="ARBA00022989"/>
    </source>
</evidence>
<keyword evidence="5" id="KW-0997">Cell inner membrane</keyword>
<feature type="transmembrane region" description="Helical" evidence="10">
    <location>
        <begin position="15"/>
        <end position="33"/>
    </location>
</feature>
<dbReference type="InterPro" id="IPR005628">
    <property type="entry name" value="GspK"/>
</dbReference>
<protein>
    <submittedName>
        <fullName evidence="12">General secretion pathway protein K</fullName>
    </submittedName>
</protein>
<evidence type="ECO:0000256" key="9">
    <source>
        <dbReference type="ARBA" id="ARBA00023136"/>
    </source>
</evidence>
<keyword evidence="7" id="KW-0653">Protein transport</keyword>
<feature type="domain" description="T2SS protein K first SAM-like" evidence="11">
    <location>
        <begin position="115"/>
        <end position="221"/>
    </location>
</feature>
<keyword evidence="13" id="KW-1185">Reference proteome</keyword>
<keyword evidence="8 10" id="KW-1133">Transmembrane helix</keyword>
<evidence type="ECO:0000256" key="5">
    <source>
        <dbReference type="ARBA" id="ARBA00022519"/>
    </source>
</evidence>
<dbReference type="Pfam" id="PF21687">
    <property type="entry name" value="T2SSK_1st"/>
    <property type="match status" value="1"/>
</dbReference>
<evidence type="ECO:0000256" key="6">
    <source>
        <dbReference type="ARBA" id="ARBA00022692"/>
    </source>
</evidence>
<evidence type="ECO:0000256" key="10">
    <source>
        <dbReference type="SAM" id="Phobius"/>
    </source>
</evidence>
<evidence type="ECO:0000259" key="11">
    <source>
        <dbReference type="Pfam" id="PF21687"/>
    </source>
</evidence>
<dbReference type="SUPFAM" id="SSF158544">
    <property type="entry name" value="GspK insert domain-like"/>
    <property type="match status" value="1"/>
</dbReference>
<dbReference type="PANTHER" id="PTHR38831:SF1">
    <property type="entry name" value="TYPE II SECRETION SYSTEM PROTEIN K-RELATED"/>
    <property type="match status" value="1"/>
</dbReference>
<dbReference type="Gene3D" id="1.10.40.60">
    <property type="entry name" value="EpsJ-like"/>
    <property type="match status" value="1"/>
</dbReference>
<dbReference type="RefSeq" id="WP_092229760.1">
    <property type="nucleotide sequence ID" value="NZ_FNLL01000001.1"/>
</dbReference>
<evidence type="ECO:0000313" key="13">
    <source>
        <dbReference type="Proteomes" id="UP000199608"/>
    </source>
</evidence>
<evidence type="ECO:0000256" key="7">
    <source>
        <dbReference type="ARBA" id="ARBA00022927"/>
    </source>
</evidence>
<dbReference type="PANTHER" id="PTHR38831">
    <property type="entry name" value="TYPE II SECRETION SYSTEM PROTEIN K"/>
    <property type="match status" value="1"/>
</dbReference>
<keyword evidence="9 10" id="KW-0472">Membrane</keyword>
<evidence type="ECO:0000256" key="1">
    <source>
        <dbReference type="ARBA" id="ARBA00004533"/>
    </source>
</evidence>
<dbReference type="AlphaFoldDB" id="A0A1H2DQD5"/>
<dbReference type="InterPro" id="IPR038072">
    <property type="entry name" value="GspK_central_sf"/>
</dbReference>
<evidence type="ECO:0000313" key="12">
    <source>
        <dbReference type="EMBL" id="SDT84588.1"/>
    </source>
</evidence>
<comment type="subcellular location">
    <subcellularLocation>
        <location evidence="1">Cell inner membrane</location>
    </subcellularLocation>
</comment>
<comment type="similarity">
    <text evidence="2">Belongs to the GSP K family.</text>
</comment>
<name>A0A1H2DQD5_9BACT</name>
<accession>A0A1H2DQD5</accession>
<organism evidence="12 13">
    <name type="scientific">Desulfobacula phenolica</name>
    <dbReference type="NCBI Taxonomy" id="90732"/>
    <lineage>
        <taxon>Bacteria</taxon>
        <taxon>Pseudomonadati</taxon>
        <taxon>Thermodesulfobacteriota</taxon>
        <taxon>Desulfobacteria</taxon>
        <taxon>Desulfobacterales</taxon>
        <taxon>Desulfobacteraceae</taxon>
        <taxon>Desulfobacula</taxon>
    </lineage>
</organism>
<dbReference type="InterPro" id="IPR049031">
    <property type="entry name" value="T2SSK_SAM-like_1st"/>
</dbReference>
<dbReference type="GO" id="GO:0005886">
    <property type="term" value="C:plasma membrane"/>
    <property type="evidence" value="ECO:0007669"/>
    <property type="project" value="UniProtKB-SubCell"/>
</dbReference>
<keyword evidence="6 10" id="KW-0812">Transmembrane</keyword>
<dbReference type="EMBL" id="FNLL01000001">
    <property type="protein sequence ID" value="SDT84588.1"/>
    <property type="molecule type" value="Genomic_DNA"/>
</dbReference>
<reference evidence="13" key="1">
    <citation type="submission" date="2016-10" db="EMBL/GenBank/DDBJ databases">
        <authorList>
            <person name="Varghese N."/>
            <person name="Submissions S."/>
        </authorList>
    </citation>
    <scope>NUCLEOTIDE SEQUENCE [LARGE SCALE GENOMIC DNA]</scope>
    <source>
        <strain evidence="13">DSM 3384</strain>
    </source>
</reference>
<gene>
    <name evidence="12" type="ORF">SAMN04487931_101313</name>
</gene>
<dbReference type="GO" id="GO:0009306">
    <property type="term" value="P:protein secretion"/>
    <property type="evidence" value="ECO:0007669"/>
    <property type="project" value="InterPro"/>
</dbReference>
<keyword evidence="3" id="KW-0813">Transport</keyword>
<proteinExistence type="inferred from homology"/>